<feature type="non-terminal residue" evidence="2">
    <location>
        <position position="82"/>
    </location>
</feature>
<evidence type="ECO:0000256" key="1">
    <source>
        <dbReference type="SAM" id="MobiDB-lite"/>
    </source>
</evidence>
<comment type="caution">
    <text evidence="2">The sequence shown here is derived from an EMBL/GenBank/DDBJ whole genome shotgun (WGS) entry which is preliminary data.</text>
</comment>
<dbReference type="EMBL" id="LJZQ01000050">
    <property type="protein sequence ID" value="KPQ26590.1"/>
    <property type="molecule type" value="Genomic_DNA"/>
</dbReference>
<evidence type="ECO:0000313" key="3">
    <source>
        <dbReference type="Proteomes" id="UP000050416"/>
    </source>
</evidence>
<dbReference type="STRING" id="1305731.GCA_000934705_02511"/>
<proteinExistence type="predicted"/>
<accession>A0A0P7Y8C1</accession>
<protein>
    <submittedName>
        <fullName evidence="2">Uncharacterized protein</fullName>
    </submittedName>
</protein>
<dbReference type="Proteomes" id="UP000050416">
    <property type="component" value="Unassembled WGS sequence"/>
</dbReference>
<organism evidence="2 3">
    <name type="scientific">Marinobacter excellens HL-55</name>
    <dbReference type="NCBI Taxonomy" id="1305731"/>
    <lineage>
        <taxon>Bacteria</taxon>
        <taxon>Pseudomonadati</taxon>
        <taxon>Pseudomonadota</taxon>
        <taxon>Gammaproteobacteria</taxon>
        <taxon>Pseudomonadales</taxon>
        <taxon>Marinobacteraceae</taxon>
        <taxon>Marinobacter</taxon>
    </lineage>
</organism>
<gene>
    <name evidence="2" type="ORF">HLUCCX14_17750</name>
</gene>
<feature type="compositionally biased region" description="Basic and acidic residues" evidence="1">
    <location>
        <begin position="33"/>
        <end position="44"/>
    </location>
</feature>
<feature type="region of interest" description="Disordered" evidence="1">
    <location>
        <begin position="1"/>
        <end position="82"/>
    </location>
</feature>
<name>A0A0P7Y8C1_9GAMM</name>
<sequence length="82" mass="8916">MFDLMGAIRQRQKVQPIPPADSAETAESPQPRAGERADGLRKTADNCGPEIFSATLRKNPQTLKASEPPETLGPREFSANPQ</sequence>
<reference evidence="2 3" key="1">
    <citation type="submission" date="2015-09" db="EMBL/GenBank/DDBJ databases">
        <title>Identification and resolution of microdiversity through metagenomic sequencing of parallel consortia.</title>
        <authorList>
            <person name="Nelson W.C."/>
            <person name="Romine M.F."/>
            <person name="Lindemann S.R."/>
        </authorList>
    </citation>
    <scope>NUCLEOTIDE SEQUENCE [LARGE SCALE GENOMIC DNA]</scope>
    <source>
        <strain evidence="2">HL-55</strain>
    </source>
</reference>
<dbReference type="AlphaFoldDB" id="A0A0P7Y8C1"/>
<evidence type="ECO:0000313" key="2">
    <source>
        <dbReference type="EMBL" id="KPQ26590.1"/>
    </source>
</evidence>